<evidence type="ECO:0000313" key="5">
    <source>
        <dbReference type="EMBL" id="AHJ98987.1"/>
    </source>
</evidence>
<dbReference type="InterPro" id="IPR001599">
    <property type="entry name" value="Macroglobln_a2"/>
</dbReference>
<dbReference type="PATRIC" id="fig|1227739.3.peg.3554"/>
<sequence>MESAAGRHLGFYQLAPLLRSAPMRPFLLSLLVLLMFFASGSSQTTPPSPGGPNPATWKKIDQLLAKEQTASAAKLLEPLYQQARRQQNTPEHLRALLYKLRLLEAREEEADVQAIQLVEQDLKTAQFPARPVLHSLLAQLYARYYDAHRYQLYDRTQTTTDTADQSRQDLRTWDAARLGAAVVQHYRASVQDEPRRQQQLKLATLGYLSRGGSTEGRTLRPTLYDLLAHRAVEGLGNDELYLTKPAQQFELTDAALFGPAPEFAGLKLTAPPADSLNGQFHALQVLQQLLAFRLTDAGTPAALADADRLRLEFVYQHAELPTKTELYRVALARAAETYKALPISAELRVLEAGTWEETDPAKAHALAVAAEKQFPKSRGGRMAAALRQRLEQMELAFTTEDVLLPGQPWLLRLTARNAPRLYATAYRVSSAQLLRQLERPELYQNKTWQQRYARALAAAPVATWTLDVPGPRDFRSHTVQHAGPALPLGQYIIVLSTAASNPTKEKTGAVTAYSQVQVSELSYVRRSADRTEGPELLVLHRQSGAPQAGVRVLPFLTTYNQEARRHQVRRGQSTQTSAEGQVRIPVSTSSDYTQFNPALLSQGADSLWTEDLGHFYSRYNEHTRPEEAQPHTFLYTDRAIYRPGQTVYFKGILTEMLAGKSKLLTKRAVSLRLVDVNGQMVKSLDFVTSEFGSFHGSFVLPTGLLNGEMSLQTQYGSQSFAVEDYKRPTFQVTFEPVQGTPVLGQPVTVRGKATAYAGQPIDGATVSYRVVRRTFWPFFGRGFYGGGRPEQEILSGTARTDSAGGFAIIFEAKGDAAAANKRGGWRPGYAFEVTADVTDAAGETRTGTQRVSLGTEALTLRLELPELLNRAELPTPRLLSTNAAGEAQPARGQLRLYRLTPPARPLRPRLWEQPEREALSPEEFRRRFPLDAYGREDNDSTWARTLVLTQDFDTDKTPLLPALQTALVAQQPGRYLLEATAAPAAAGQPEARAEQRFTLFDPAATTLPVPTADWFVPLQDSVAPGQTARFLVGSSLDGARVLLEAEAKGETLRHEWLTLQAGQQRMVEVPVPAALGETQLYVHLTQVRDNRLYTHTAPVQVATPPAPLVLSIATFRDKLQPGQQETWRVTIHQTNGQPADAELLATLYDKSLDVFRPHDFADPDFSYRPYFPPTLAWQGRFGTEDGQELFHRYVAEYYPDAIRYPHLNMWGLWGNDEIPDQEELRDKVVASETVKGNTDIPADLAGLEPGSGTMVAADREMAPMAAAAPMAQNAKMARSAKFGAPSPVSPPEAPQPDLSTVQARKDFRETALWMPAVRTNAQGETVLEFQLPEAVTRWQLLALAHDQQLRTGLLRRELVTQKSLQVTPNAPRFFREGDQLTFAAKLSNLTAQALSGTAQLLLLDARTQQPLESQILKSSAQVKFSLNGNQSQAVIWNLTIPETAEGQLPLEAITYRVVARGQLSGKDKKEQRKQRRQNNRTTDNQQLTTVEDGEENTLPVLPNRVLITETLPMAVVGPATREFELKKLTSTTSNTRRNYSLTLEMTPNPAWYAVQALPYLMEYPYECSEQTFSRLYANLLAAKILQSNPQLRTTLAEWQRAAQAGDKAALTSKLEQNQELKALLLQETPWVRDAQNETERMRRLAELFDEPRLKAETARALTKLRQMQLPDGSFPWFERMPADRYITQLIVAGFGKLQKLGAFDAQQDPTARQLLQNAVAYLDGELQRDYTQLRKQPKVDLKQDHLSDLQVQALYARSFWPALAVRKEAQPAQVYYQQQAATYWPGRTRYLQAEIALALHRAKAQPAAVKAILTALQENALHSPELGMYWKEVRGGYYWREAPTETQATLIEAFDEVLSDQKSVDEMKLWLLSQKRVQSWESTRATADACYALLLRGSNWLQPTQPLQVAVGGKPVQPTTQQAGTGYYKVTWPAADIKPAQGRVTVQKPDAGVAWGGLYWQYFEQPDKLTAAVGGLQLERRLYREQRTAAGPVLEPLSAATPLRVGDVLVVRLVLRADRDLEYVHLKDQRAAGLELIGQTSGYRYQSGLGYYESPRDAATNFFISYFPKGTHTFEYRLRAAQAGNFSGGLSQLQCLYAPEFTAHSAGTRVSIAGQ</sequence>
<feature type="region of interest" description="Disordered" evidence="2">
    <location>
        <begin position="1277"/>
        <end position="1299"/>
    </location>
</feature>
<dbReference type="SUPFAM" id="SSF48239">
    <property type="entry name" value="Terpenoid cyclases/Protein prenyltransferases"/>
    <property type="match status" value="1"/>
</dbReference>
<dbReference type="SMART" id="SM01360">
    <property type="entry name" value="A2M"/>
    <property type="match status" value="1"/>
</dbReference>
<dbReference type="Proteomes" id="UP000019423">
    <property type="component" value="Chromosome"/>
</dbReference>
<dbReference type="Gene3D" id="1.50.10.20">
    <property type="match status" value="1"/>
</dbReference>
<dbReference type="InterPro" id="IPR002890">
    <property type="entry name" value="MG2"/>
</dbReference>
<comment type="similarity">
    <text evidence="1">Belongs to the protease inhibitor I39 (alpha-2-macroglobulin) family. Bacterial alpha-2-macroglobulin subfamily.</text>
</comment>
<dbReference type="InterPro" id="IPR051802">
    <property type="entry name" value="YfhM-like"/>
</dbReference>
<dbReference type="Pfam" id="PF01835">
    <property type="entry name" value="MG2"/>
    <property type="match status" value="1"/>
</dbReference>
<reference evidence="5 6" key="1">
    <citation type="submission" date="2014-01" db="EMBL/GenBank/DDBJ databases">
        <title>Complete genome sequence of ionizing-radiation resistance bacterium Hymenobacter swuensis DY53.</title>
        <authorList>
            <person name="Jung J.-H."/>
            <person name="Jeong S.-W."/>
            <person name="Joe M.-H."/>
            <person name="Cho y.-j."/>
            <person name="Kim M.-K."/>
            <person name="Lim S.-Y."/>
        </authorList>
    </citation>
    <scope>NUCLEOTIDE SEQUENCE [LARGE SCALE GENOMIC DNA]</scope>
    <source>
        <strain evidence="5 6">DY53</strain>
    </source>
</reference>
<dbReference type="Pfam" id="PF17973">
    <property type="entry name" value="bMG10"/>
    <property type="match status" value="1"/>
</dbReference>
<evidence type="ECO:0000259" key="3">
    <source>
        <dbReference type="SMART" id="SM01359"/>
    </source>
</evidence>
<dbReference type="Gene3D" id="2.60.40.1930">
    <property type="match status" value="1"/>
</dbReference>
<dbReference type="SMART" id="SM01359">
    <property type="entry name" value="A2M_N_2"/>
    <property type="match status" value="1"/>
</dbReference>
<evidence type="ECO:0000256" key="1">
    <source>
        <dbReference type="ARBA" id="ARBA00010556"/>
    </source>
</evidence>
<dbReference type="Pfam" id="PF07703">
    <property type="entry name" value="A2M_BRD"/>
    <property type="match status" value="1"/>
</dbReference>
<keyword evidence="6" id="KW-1185">Reference proteome</keyword>
<evidence type="ECO:0000256" key="2">
    <source>
        <dbReference type="SAM" id="MobiDB-lite"/>
    </source>
</evidence>
<evidence type="ECO:0000313" key="6">
    <source>
        <dbReference type="Proteomes" id="UP000019423"/>
    </source>
</evidence>
<feature type="compositionally biased region" description="Low complexity" evidence="2">
    <location>
        <begin position="1479"/>
        <end position="1489"/>
    </location>
</feature>
<evidence type="ECO:0008006" key="7">
    <source>
        <dbReference type="Google" id="ProtNLM"/>
    </source>
</evidence>
<dbReference type="KEGG" id="hsw:Hsw_3392"/>
<organism evidence="5 6">
    <name type="scientific">Hymenobacter swuensis DY53</name>
    <dbReference type="NCBI Taxonomy" id="1227739"/>
    <lineage>
        <taxon>Bacteria</taxon>
        <taxon>Pseudomonadati</taxon>
        <taxon>Bacteroidota</taxon>
        <taxon>Cytophagia</taxon>
        <taxon>Cytophagales</taxon>
        <taxon>Hymenobacteraceae</taxon>
        <taxon>Hymenobacter</taxon>
    </lineage>
</organism>
<dbReference type="HOGENOM" id="CLU_001849_0_0_10"/>
<dbReference type="InterPro" id="IPR011625">
    <property type="entry name" value="A2M_N_BRD"/>
</dbReference>
<dbReference type="SMART" id="SM01419">
    <property type="entry name" value="Thiol-ester_cl"/>
    <property type="match status" value="1"/>
</dbReference>
<dbReference type="PANTHER" id="PTHR40094:SF1">
    <property type="entry name" value="UBIQUITIN DOMAIN-CONTAINING PROTEIN"/>
    <property type="match status" value="1"/>
</dbReference>
<dbReference type="EMBL" id="CP007145">
    <property type="protein sequence ID" value="AHJ98987.1"/>
    <property type="molecule type" value="Genomic_DNA"/>
</dbReference>
<feature type="region of interest" description="Disordered" evidence="2">
    <location>
        <begin position="1464"/>
        <end position="1495"/>
    </location>
</feature>
<dbReference type="InterPro" id="IPR041246">
    <property type="entry name" value="Bact_MG10"/>
</dbReference>
<dbReference type="PANTHER" id="PTHR40094">
    <property type="entry name" value="ALPHA-2-MACROGLOBULIN HOMOLOG"/>
    <property type="match status" value="1"/>
</dbReference>
<dbReference type="InterPro" id="IPR008930">
    <property type="entry name" value="Terpenoid_cyclase/PrenylTrfase"/>
</dbReference>
<evidence type="ECO:0000259" key="4">
    <source>
        <dbReference type="SMART" id="SM01360"/>
    </source>
</evidence>
<protein>
    <recommendedName>
        <fullName evidence="7">Alpha-2-macroglobulin domain-containing protein</fullName>
    </recommendedName>
</protein>
<name>W8F4Q0_9BACT</name>
<accession>W8F4Q0</accession>
<feature type="domain" description="Alpha-2-macroglobulin" evidence="4">
    <location>
        <begin position="1310"/>
        <end position="1400"/>
    </location>
</feature>
<dbReference type="STRING" id="1227739.Hsw_3392"/>
<gene>
    <name evidence="5" type="ORF">Hsw_3392</name>
</gene>
<dbReference type="InterPro" id="IPR047565">
    <property type="entry name" value="Alpha-macroglob_thiol-ester_cl"/>
</dbReference>
<feature type="domain" description="Alpha-2-macroglobulin bait region" evidence="3">
    <location>
        <begin position="1015"/>
        <end position="1155"/>
    </location>
</feature>
<dbReference type="GO" id="GO:0004866">
    <property type="term" value="F:endopeptidase inhibitor activity"/>
    <property type="evidence" value="ECO:0007669"/>
    <property type="project" value="InterPro"/>
</dbReference>
<dbReference type="Pfam" id="PF00207">
    <property type="entry name" value="A2M"/>
    <property type="match status" value="1"/>
</dbReference>
<dbReference type="eggNOG" id="COG2373">
    <property type="taxonomic scope" value="Bacteria"/>
</dbReference>
<proteinExistence type="inferred from homology"/>